<proteinExistence type="predicted"/>
<comment type="caution">
    <text evidence="1">The sequence shown here is derived from an EMBL/GenBank/DDBJ whole genome shotgun (WGS) entry which is preliminary data.</text>
</comment>
<accession>A0A9X2CAQ2</accession>
<evidence type="ECO:0000313" key="1">
    <source>
        <dbReference type="EMBL" id="MCL1106375.1"/>
    </source>
</evidence>
<keyword evidence="2" id="KW-1185">Reference proteome</keyword>
<dbReference type="RefSeq" id="WP_188925730.1">
    <property type="nucleotide sequence ID" value="NZ_BMQI01000030.1"/>
</dbReference>
<dbReference type="EMBL" id="JAKILJ010000032">
    <property type="protein sequence ID" value="MCL1106375.1"/>
    <property type="molecule type" value="Genomic_DNA"/>
</dbReference>
<dbReference type="Proteomes" id="UP001139408">
    <property type="component" value="Unassembled WGS sequence"/>
</dbReference>
<reference evidence="1" key="1">
    <citation type="submission" date="2022-01" db="EMBL/GenBank/DDBJ databases">
        <title>Whole genome-based taxonomy of the Shewanellaceae.</title>
        <authorList>
            <person name="Martin-Rodriguez A.J."/>
        </authorList>
    </citation>
    <scope>NUCLEOTIDE SEQUENCE</scope>
    <source>
        <strain evidence="1">DSM 23803</strain>
    </source>
</reference>
<name>A0A9X2CAQ2_9GAMM</name>
<organism evidence="1 2">
    <name type="scientific">Shewanella algicola</name>
    <dbReference type="NCBI Taxonomy" id="640633"/>
    <lineage>
        <taxon>Bacteria</taxon>
        <taxon>Pseudomonadati</taxon>
        <taxon>Pseudomonadota</taxon>
        <taxon>Gammaproteobacteria</taxon>
        <taxon>Alteromonadales</taxon>
        <taxon>Shewanellaceae</taxon>
        <taxon>Shewanella</taxon>
    </lineage>
</organism>
<protein>
    <submittedName>
        <fullName evidence="1">Uncharacterized protein</fullName>
    </submittedName>
</protein>
<dbReference type="AlphaFoldDB" id="A0A9X2CAQ2"/>
<sequence>MMELDQDIVEIAKNINDLKVANLAFRYIQLECAYRQVCEQWNQDTINYRIIEALFHLAMLARKERVHPIYANMPVSEWTRAPSHTQTLCWFNQLRSSMNKAAI</sequence>
<evidence type="ECO:0000313" key="2">
    <source>
        <dbReference type="Proteomes" id="UP001139408"/>
    </source>
</evidence>
<gene>
    <name evidence="1" type="ORF">L2749_14100</name>
</gene>